<evidence type="ECO:0000313" key="1">
    <source>
        <dbReference type="EMBL" id="VDC94605.1"/>
    </source>
</evidence>
<sequence length="136" mass="15139">MTQKIQQLISVTVVESGYDVGNVIPVAIDPKAVGPNDYKLTVRVNYTGKHINKGFIMVYAESKEYHTILKVDHICTICGDCRLIRESCPGIDCAIEAGSDVTLPLFDVPVSYMVHSEHGLLYKQNWPRSVENKTLS</sequence>
<proteinExistence type="predicted"/>
<gene>
    <name evidence="1" type="ORF">BOLC3T17947H</name>
</gene>
<name>A0A3P6AXL5_BRAOL</name>
<organism evidence="1">
    <name type="scientific">Brassica oleracea</name>
    <name type="common">Wild cabbage</name>
    <dbReference type="NCBI Taxonomy" id="3712"/>
    <lineage>
        <taxon>Eukaryota</taxon>
        <taxon>Viridiplantae</taxon>
        <taxon>Streptophyta</taxon>
        <taxon>Embryophyta</taxon>
        <taxon>Tracheophyta</taxon>
        <taxon>Spermatophyta</taxon>
        <taxon>Magnoliopsida</taxon>
        <taxon>eudicotyledons</taxon>
        <taxon>Gunneridae</taxon>
        <taxon>Pentapetalae</taxon>
        <taxon>rosids</taxon>
        <taxon>malvids</taxon>
        <taxon>Brassicales</taxon>
        <taxon>Brassicaceae</taxon>
        <taxon>Brassiceae</taxon>
        <taxon>Brassica</taxon>
    </lineage>
</organism>
<protein>
    <submittedName>
        <fullName evidence="1">Uncharacterized protein</fullName>
    </submittedName>
</protein>
<reference evidence="1" key="1">
    <citation type="submission" date="2018-11" db="EMBL/GenBank/DDBJ databases">
        <authorList>
            <consortium name="Genoscope - CEA"/>
            <person name="William W."/>
        </authorList>
    </citation>
    <scope>NUCLEOTIDE SEQUENCE</scope>
</reference>
<dbReference type="EMBL" id="LR031872">
    <property type="protein sequence ID" value="VDC94605.1"/>
    <property type="molecule type" value="Genomic_DNA"/>
</dbReference>
<dbReference type="AlphaFoldDB" id="A0A3P6AXL5"/>
<accession>A0A3P6AXL5</accession>